<feature type="domain" description="SpoVT-AbrB" evidence="8">
    <location>
        <begin position="125"/>
        <end position="168"/>
    </location>
</feature>
<evidence type="ECO:0000256" key="5">
    <source>
        <dbReference type="ARBA" id="ARBA00023125"/>
    </source>
</evidence>
<keyword evidence="2 7" id="KW-0963">Cytoplasm</keyword>
<evidence type="ECO:0000256" key="2">
    <source>
        <dbReference type="ARBA" id="ARBA00022490"/>
    </source>
</evidence>
<dbReference type="InterPro" id="IPR038619">
    <property type="entry name" value="MraZ_sf"/>
</dbReference>
<comment type="subcellular location">
    <subcellularLocation>
        <location evidence="7">Cytoplasm</location>
        <location evidence="7">Nucleoid</location>
    </subcellularLocation>
</comment>
<dbReference type="InterPro" id="IPR003444">
    <property type="entry name" value="MraZ"/>
</dbReference>
<accession>A0A1G9DHT5</accession>
<dbReference type="CDD" id="cd16321">
    <property type="entry name" value="MraZ_C"/>
    <property type="match status" value="1"/>
</dbReference>
<evidence type="ECO:0000256" key="6">
    <source>
        <dbReference type="ARBA" id="ARBA00023163"/>
    </source>
</evidence>
<keyword evidence="6 7" id="KW-0804">Transcription</keyword>
<keyword evidence="5 7" id="KW-0238">DNA-binding</keyword>
<evidence type="ECO:0000256" key="4">
    <source>
        <dbReference type="ARBA" id="ARBA00023015"/>
    </source>
</evidence>
<dbReference type="InterPro" id="IPR037914">
    <property type="entry name" value="SpoVT-AbrB_sf"/>
</dbReference>
<reference evidence="10" key="1">
    <citation type="submission" date="2016-10" db="EMBL/GenBank/DDBJ databases">
        <authorList>
            <person name="Varghese N."/>
            <person name="Submissions S."/>
        </authorList>
    </citation>
    <scope>NUCLEOTIDE SEQUENCE [LARGE SCALE GENOMIC DNA]</scope>
    <source>
        <strain evidence="10">CGMCC 1.7655</strain>
    </source>
</reference>
<sequence>MGRGRRIGQWQRPDPPFPVQGTLFGQGQWKVAGLARRFRGSEEVKVDAKGRVSIPAKFRRVFESADPDFPSRNRAQLVVVYGFADWTHLRLYTMEAIEEIDEGISRMPRGSAERSYLETLMNGLSDEAEIDADGRLVLPQRLREKIGLEDRAFFMAQGDYLKVSTPETHEADLRAIEADMPTLEPGADPLSLLPPASES</sequence>
<dbReference type="Gene3D" id="3.40.1550.20">
    <property type="entry name" value="Transcriptional regulator MraZ domain"/>
    <property type="match status" value="1"/>
</dbReference>
<dbReference type="PANTHER" id="PTHR34701">
    <property type="entry name" value="TRANSCRIPTIONAL REGULATOR MRAZ"/>
    <property type="match status" value="1"/>
</dbReference>
<gene>
    <name evidence="7" type="primary">mraZ</name>
    <name evidence="9" type="ORF">SAMN04487971_10272</name>
</gene>
<dbReference type="Proteomes" id="UP000199555">
    <property type="component" value="Unassembled WGS sequence"/>
</dbReference>
<dbReference type="GO" id="GO:0005737">
    <property type="term" value="C:cytoplasm"/>
    <property type="evidence" value="ECO:0007669"/>
    <property type="project" value="UniProtKB-UniRule"/>
</dbReference>
<dbReference type="GO" id="GO:0003700">
    <property type="term" value="F:DNA-binding transcription factor activity"/>
    <property type="evidence" value="ECO:0007669"/>
    <property type="project" value="UniProtKB-UniRule"/>
</dbReference>
<organism evidence="9 10">
    <name type="scientific">Paracoccus chinensis</name>
    <dbReference type="NCBI Taxonomy" id="525640"/>
    <lineage>
        <taxon>Bacteria</taxon>
        <taxon>Pseudomonadati</taxon>
        <taxon>Pseudomonadota</taxon>
        <taxon>Alphaproteobacteria</taxon>
        <taxon>Rhodobacterales</taxon>
        <taxon>Paracoccaceae</taxon>
        <taxon>Paracoccus</taxon>
    </lineage>
</organism>
<dbReference type="InterPro" id="IPR007159">
    <property type="entry name" value="SpoVT-AbrB_dom"/>
</dbReference>
<keyword evidence="3" id="KW-0677">Repeat</keyword>
<dbReference type="SUPFAM" id="SSF89447">
    <property type="entry name" value="AbrB/MazE/MraZ-like"/>
    <property type="match status" value="1"/>
</dbReference>
<dbReference type="AlphaFoldDB" id="A0A1G9DHT5"/>
<evidence type="ECO:0000313" key="9">
    <source>
        <dbReference type="EMBL" id="SDK63419.1"/>
    </source>
</evidence>
<keyword evidence="4 7" id="KW-0805">Transcription regulation</keyword>
<dbReference type="InterPro" id="IPR035644">
    <property type="entry name" value="MraZ_C"/>
</dbReference>
<keyword evidence="10" id="KW-1185">Reference proteome</keyword>
<dbReference type="InterPro" id="IPR020603">
    <property type="entry name" value="MraZ_dom"/>
</dbReference>
<evidence type="ECO:0000256" key="1">
    <source>
        <dbReference type="ARBA" id="ARBA00013860"/>
    </source>
</evidence>
<dbReference type="GO" id="GO:0009295">
    <property type="term" value="C:nucleoid"/>
    <property type="evidence" value="ECO:0007669"/>
    <property type="project" value="UniProtKB-SubCell"/>
</dbReference>
<evidence type="ECO:0000256" key="3">
    <source>
        <dbReference type="ARBA" id="ARBA00022737"/>
    </source>
</evidence>
<protein>
    <recommendedName>
        <fullName evidence="1 7">Transcriptional regulator MraZ</fullName>
    </recommendedName>
</protein>
<dbReference type="Pfam" id="PF02381">
    <property type="entry name" value="MraZ"/>
    <property type="match status" value="2"/>
</dbReference>
<dbReference type="GO" id="GO:2000143">
    <property type="term" value="P:negative regulation of DNA-templated transcription initiation"/>
    <property type="evidence" value="ECO:0007669"/>
    <property type="project" value="TreeGrafter"/>
</dbReference>
<evidence type="ECO:0000256" key="7">
    <source>
        <dbReference type="HAMAP-Rule" id="MF_01008"/>
    </source>
</evidence>
<dbReference type="HAMAP" id="MF_01008">
    <property type="entry name" value="MraZ"/>
    <property type="match status" value="1"/>
</dbReference>
<dbReference type="PANTHER" id="PTHR34701:SF1">
    <property type="entry name" value="TRANSCRIPTIONAL REGULATOR MRAZ"/>
    <property type="match status" value="1"/>
</dbReference>
<name>A0A1G9DHT5_9RHOB</name>
<proteinExistence type="inferred from homology"/>
<evidence type="ECO:0000259" key="8">
    <source>
        <dbReference type="PROSITE" id="PS51740"/>
    </source>
</evidence>
<evidence type="ECO:0000313" key="10">
    <source>
        <dbReference type="Proteomes" id="UP000199555"/>
    </source>
</evidence>
<dbReference type="GO" id="GO:0000976">
    <property type="term" value="F:transcription cis-regulatory region binding"/>
    <property type="evidence" value="ECO:0007669"/>
    <property type="project" value="TreeGrafter"/>
</dbReference>
<feature type="domain" description="SpoVT-AbrB" evidence="8">
    <location>
        <begin position="41"/>
        <end position="96"/>
    </location>
</feature>
<dbReference type="PROSITE" id="PS51740">
    <property type="entry name" value="SPOVT_ABRB"/>
    <property type="match status" value="2"/>
</dbReference>
<dbReference type="NCBIfam" id="NF001476">
    <property type="entry name" value="PRK00326.2-2"/>
    <property type="match status" value="1"/>
</dbReference>
<dbReference type="STRING" id="525640.SAMN04487971_10272"/>
<comment type="similarity">
    <text evidence="7">Belongs to the MraZ family.</text>
</comment>
<dbReference type="InterPro" id="IPR035642">
    <property type="entry name" value="MraZ_N"/>
</dbReference>
<dbReference type="EMBL" id="FNGE01000002">
    <property type="protein sequence ID" value="SDK63419.1"/>
    <property type="molecule type" value="Genomic_DNA"/>
</dbReference>
<comment type="subunit">
    <text evidence="7">Forms oligomers.</text>
</comment>
<dbReference type="CDD" id="cd16320">
    <property type="entry name" value="MraZ_N"/>
    <property type="match status" value="1"/>
</dbReference>